<dbReference type="EMBL" id="JANBOI010001589">
    <property type="protein sequence ID" value="KAJ1726393.1"/>
    <property type="molecule type" value="Genomic_DNA"/>
</dbReference>
<proteinExistence type="predicted"/>
<evidence type="ECO:0000313" key="2">
    <source>
        <dbReference type="Proteomes" id="UP001143981"/>
    </source>
</evidence>
<sequence length="182" mass="20228">MSFSDLPHIMLSLVLRAALSENEDLDEFKDNLPLVAVCRRWRCLALPLICSNAHMWYDNEDMLTESSSSASSSYDYNSSAEDSPDGYSSEDSSAYNSSGYIETAKTNLGLIASVGCVSFVKHVHIGASFTSGYIDTFRVTAKLMRNAATTWPGVNTLNVSAYPWEPWPSRWANAKDYKKEII</sequence>
<dbReference type="Proteomes" id="UP001143981">
    <property type="component" value="Unassembled WGS sequence"/>
</dbReference>
<protein>
    <recommendedName>
        <fullName evidence="3">F-box domain-containing protein</fullName>
    </recommendedName>
</protein>
<comment type="caution">
    <text evidence="1">The sequence shown here is derived from an EMBL/GenBank/DDBJ whole genome shotgun (WGS) entry which is preliminary data.</text>
</comment>
<accession>A0A9W7Y7U2</accession>
<evidence type="ECO:0008006" key="3">
    <source>
        <dbReference type="Google" id="ProtNLM"/>
    </source>
</evidence>
<gene>
    <name evidence="1" type="ORF">LPJ61_005218</name>
</gene>
<organism evidence="1 2">
    <name type="scientific">Coemansia biformis</name>
    <dbReference type="NCBI Taxonomy" id="1286918"/>
    <lineage>
        <taxon>Eukaryota</taxon>
        <taxon>Fungi</taxon>
        <taxon>Fungi incertae sedis</taxon>
        <taxon>Zoopagomycota</taxon>
        <taxon>Kickxellomycotina</taxon>
        <taxon>Kickxellomycetes</taxon>
        <taxon>Kickxellales</taxon>
        <taxon>Kickxellaceae</taxon>
        <taxon>Coemansia</taxon>
    </lineage>
</organism>
<name>A0A9W7Y7U2_9FUNG</name>
<dbReference type="OrthoDB" id="5518224at2759"/>
<keyword evidence="2" id="KW-1185">Reference proteome</keyword>
<reference evidence="1" key="1">
    <citation type="submission" date="2022-07" db="EMBL/GenBank/DDBJ databases">
        <title>Phylogenomic reconstructions and comparative analyses of Kickxellomycotina fungi.</title>
        <authorList>
            <person name="Reynolds N.K."/>
            <person name="Stajich J.E."/>
            <person name="Barry K."/>
            <person name="Grigoriev I.V."/>
            <person name="Crous P."/>
            <person name="Smith M.E."/>
        </authorList>
    </citation>
    <scope>NUCLEOTIDE SEQUENCE</scope>
    <source>
        <strain evidence="1">BCRC 34381</strain>
    </source>
</reference>
<dbReference type="AlphaFoldDB" id="A0A9W7Y7U2"/>
<evidence type="ECO:0000313" key="1">
    <source>
        <dbReference type="EMBL" id="KAJ1726393.1"/>
    </source>
</evidence>